<keyword evidence="1" id="KW-0472">Membrane</keyword>
<evidence type="ECO:0000313" key="2">
    <source>
        <dbReference type="EMBL" id="MFC4529100.1"/>
    </source>
</evidence>
<comment type="caution">
    <text evidence="2">The sequence shown here is derived from an EMBL/GenBank/DDBJ whole genome shotgun (WGS) entry which is preliminary data.</text>
</comment>
<proteinExistence type="predicted"/>
<keyword evidence="1" id="KW-0812">Transmembrane</keyword>
<keyword evidence="3" id="KW-1185">Reference proteome</keyword>
<feature type="transmembrane region" description="Helical" evidence="1">
    <location>
        <begin position="7"/>
        <end position="26"/>
    </location>
</feature>
<name>A0ABV9C7S1_9GAMM</name>
<dbReference type="RefSeq" id="WP_266151487.1">
    <property type="nucleotide sequence ID" value="NZ_CP064028.1"/>
</dbReference>
<dbReference type="EMBL" id="JBHSGA010000025">
    <property type="protein sequence ID" value="MFC4529100.1"/>
    <property type="molecule type" value="Genomic_DNA"/>
</dbReference>
<accession>A0ABV9C7S1</accession>
<evidence type="ECO:0000256" key="1">
    <source>
        <dbReference type="SAM" id="Phobius"/>
    </source>
</evidence>
<organism evidence="2 3">
    <name type="scientific">Dyella halodurans</name>
    <dbReference type="NCBI Taxonomy" id="1920171"/>
    <lineage>
        <taxon>Bacteria</taxon>
        <taxon>Pseudomonadati</taxon>
        <taxon>Pseudomonadota</taxon>
        <taxon>Gammaproteobacteria</taxon>
        <taxon>Lysobacterales</taxon>
        <taxon>Rhodanobacteraceae</taxon>
        <taxon>Dyella</taxon>
    </lineage>
</organism>
<sequence length="439" mass="48229">MHHWMKGLLWALACVVGSVFVLFAWGRFRPPSSEQAGALALLQQDLKPAQGRNAFPWLWFVDIAVPDDRMDEVYAADRARLLAGFAIMAPGKSELPTAQAPFPRLASLSAADRSLLCKADEADCLGKVRSHRDEVAGLLERHAERLRRDRALSDSAYAWDDLLERGPLAIPAYAASSGLWQTAIAADFIDGRPAQALASACTQVATMRRLHAHSNTLIGTMVFAARLRGAVHLFTQLLASSTAGAPMPASCAAAFAPTTVEDVDLCPAMQGEFAFVASPVLFGEPQHWYEHWKLSIRNTRRMLAVSYGAVCEASRSAPMLADERLNLQLQPPPWDIFDLVSNSIGTILSRMSAPAFEAYLVRQQDTAATLRIGALMLWLNEHRDGSMPLPQRLALRPAWIHFADDRQLSVNADGHELTLRARGNEGKAWMTDWPLPAGY</sequence>
<evidence type="ECO:0000313" key="3">
    <source>
        <dbReference type="Proteomes" id="UP001595961"/>
    </source>
</evidence>
<protein>
    <submittedName>
        <fullName evidence="2">Uncharacterized protein</fullName>
    </submittedName>
</protein>
<keyword evidence="1" id="KW-1133">Transmembrane helix</keyword>
<dbReference type="Proteomes" id="UP001595961">
    <property type="component" value="Unassembled WGS sequence"/>
</dbReference>
<gene>
    <name evidence="2" type="ORF">ACFO5W_20815</name>
</gene>
<reference evidence="3" key="1">
    <citation type="journal article" date="2019" name="Int. J. Syst. Evol. Microbiol.">
        <title>The Global Catalogue of Microorganisms (GCM) 10K type strain sequencing project: providing services to taxonomists for standard genome sequencing and annotation.</title>
        <authorList>
            <consortium name="The Broad Institute Genomics Platform"/>
            <consortium name="The Broad Institute Genome Sequencing Center for Infectious Disease"/>
            <person name="Wu L."/>
            <person name="Ma J."/>
        </authorList>
    </citation>
    <scope>NUCLEOTIDE SEQUENCE [LARGE SCALE GENOMIC DNA]</scope>
    <source>
        <strain evidence="3">CCM 4481</strain>
    </source>
</reference>